<sequence>MSCSRRDFVSGAGALAVVAGTVGLATSSISLATENKPKTIRYAMVHDENACIGCTACMEACRETNNVPEGVSRLEILRSEPDGEFPNVKYEFFRQSCQHCSNAPCVQVCPTGASFIDKSTGIVDVHSDLCIGCQYCIAVCPYRVRFIHPVKKSADKCNFCRDTNLAAGKQPACVEICPTQALTFGDLNDPNSLVSQKIRKNETYRTKVALGTDPNLYHIPFKSGEDKR</sequence>
<dbReference type="GO" id="GO:0046872">
    <property type="term" value="F:metal ion binding"/>
    <property type="evidence" value="ECO:0007669"/>
    <property type="project" value="UniProtKB-KW"/>
</dbReference>
<name>A0A3N4VPT3_9PAST</name>
<evidence type="ECO:0000256" key="6">
    <source>
        <dbReference type="ARBA" id="ARBA00023014"/>
    </source>
</evidence>
<keyword evidence="9" id="KW-1185">Reference proteome</keyword>
<dbReference type="Proteomes" id="UP000281691">
    <property type="component" value="Unassembled WGS sequence"/>
</dbReference>
<dbReference type="GO" id="GO:0051539">
    <property type="term" value="F:4 iron, 4 sulfur cluster binding"/>
    <property type="evidence" value="ECO:0007669"/>
    <property type="project" value="UniProtKB-KW"/>
</dbReference>
<keyword evidence="3" id="KW-0732">Signal</keyword>
<dbReference type="RefSeq" id="WP_124211432.1">
    <property type="nucleotide sequence ID" value="NZ_CP016615.1"/>
</dbReference>
<keyword evidence="6" id="KW-0411">Iron-sulfur</keyword>
<keyword evidence="2" id="KW-0479">Metal-binding</keyword>
<dbReference type="AlphaFoldDB" id="A0A3N4VPT3"/>
<dbReference type="InterPro" id="IPR019546">
    <property type="entry name" value="TAT_signal_bac_arc"/>
</dbReference>
<dbReference type="SUPFAM" id="SSF54862">
    <property type="entry name" value="4Fe-4S ferredoxins"/>
    <property type="match status" value="1"/>
</dbReference>
<dbReference type="OrthoDB" id="9779457at2"/>
<dbReference type="PROSITE" id="PS51318">
    <property type="entry name" value="TAT"/>
    <property type="match status" value="1"/>
</dbReference>
<dbReference type="Pfam" id="PF13247">
    <property type="entry name" value="Fer4_11"/>
    <property type="match status" value="1"/>
</dbReference>
<dbReference type="EMBL" id="RKQP01000003">
    <property type="protein sequence ID" value="RPE83583.1"/>
    <property type="molecule type" value="Genomic_DNA"/>
</dbReference>
<dbReference type="InterPro" id="IPR006311">
    <property type="entry name" value="TAT_signal"/>
</dbReference>
<dbReference type="PANTHER" id="PTHR43177:SF3">
    <property type="entry name" value="PROTEIN NRFC HOMOLOG"/>
    <property type="match status" value="1"/>
</dbReference>
<dbReference type="NCBIfam" id="TIGR03149">
    <property type="entry name" value="cyt_nit_nrfC"/>
    <property type="match status" value="1"/>
</dbReference>
<protein>
    <submittedName>
        <fullName evidence="8">Respiratory nitrite reductase-specific menaquinol--cytochrome-c reductase complex Fe-S cluster subunit NrfC</fullName>
    </submittedName>
</protein>
<dbReference type="InterPro" id="IPR017896">
    <property type="entry name" value="4Fe4S_Fe-S-bd"/>
</dbReference>
<dbReference type="CDD" id="cd10551">
    <property type="entry name" value="PsrB"/>
    <property type="match status" value="1"/>
</dbReference>
<feature type="domain" description="4Fe-4S ferredoxin-type" evidence="7">
    <location>
        <begin position="121"/>
        <end position="150"/>
    </location>
</feature>
<dbReference type="Gene3D" id="3.30.70.20">
    <property type="match status" value="2"/>
</dbReference>
<evidence type="ECO:0000256" key="4">
    <source>
        <dbReference type="ARBA" id="ARBA00022737"/>
    </source>
</evidence>
<keyword evidence="4" id="KW-0677">Repeat</keyword>
<dbReference type="FunFam" id="3.30.70.20:FF:000014">
    <property type="entry name" value="Cytochrome c nitrite reductase, Fe-S protein"/>
    <property type="match status" value="1"/>
</dbReference>
<evidence type="ECO:0000259" key="7">
    <source>
        <dbReference type="PROSITE" id="PS51379"/>
    </source>
</evidence>
<accession>A0A3N4VPT3</accession>
<evidence type="ECO:0000256" key="2">
    <source>
        <dbReference type="ARBA" id="ARBA00022723"/>
    </source>
</evidence>
<evidence type="ECO:0000313" key="8">
    <source>
        <dbReference type="EMBL" id="RPE83583.1"/>
    </source>
</evidence>
<organism evidence="8 9">
    <name type="scientific">Vespertiliibacter pulmonis</name>
    <dbReference type="NCBI Taxonomy" id="1443036"/>
    <lineage>
        <taxon>Bacteria</taxon>
        <taxon>Pseudomonadati</taxon>
        <taxon>Pseudomonadota</taxon>
        <taxon>Gammaproteobacteria</taxon>
        <taxon>Pasteurellales</taxon>
        <taxon>Pasteurellaceae</taxon>
        <taxon>Vespertiliibacter</taxon>
    </lineage>
</organism>
<gene>
    <name evidence="8" type="ORF">EDC46_1278</name>
</gene>
<evidence type="ECO:0000256" key="1">
    <source>
        <dbReference type="ARBA" id="ARBA00022485"/>
    </source>
</evidence>
<keyword evidence="1" id="KW-0004">4Fe-4S</keyword>
<evidence type="ECO:0000313" key="9">
    <source>
        <dbReference type="Proteomes" id="UP000281691"/>
    </source>
</evidence>
<proteinExistence type="predicted"/>
<dbReference type="PROSITE" id="PS00198">
    <property type="entry name" value="4FE4S_FER_1"/>
    <property type="match status" value="1"/>
</dbReference>
<dbReference type="NCBIfam" id="TIGR01409">
    <property type="entry name" value="TAT_signal_seq"/>
    <property type="match status" value="1"/>
</dbReference>
<reference evidence="8 9" key="1">
    <citation type="submission" date="2018-11" db="EMBL/GenBank/DDBJ databases">
        <title>Genomic Encyclopedia of Type Strains, Phase IV (KMG-IV): sequencing the most valuable type-strain genomes for metagenomic binning, comparative biology and taxonomic classification.</title>
        <authorList>
            <person name="Goeker M."/>
        </authorList>
    </citation>
    <scope>NUCLEOTIDE SEQUENCE [LARGE SCALE GENOMIC DNA]</scope>
    <source>
        <strain evidence="8 9">DSM 27238</strain>
    </source>
</reference>
<dbReference type="PROSITE" id="PS51379">
    <property type="entry name" value="4FE4S_FER_2"/>
    <property type="match status" value="3"/>
</dbReference>
<dbReference type="InterPro" id="IPR017567">
    <property type="entry name" value="Cyt_c_NO2Rdtase_NrfC"/>
</dbReference>
<feature type="domain" description="4Fe-4S ferredoxin-type" evidence="7">
    <location>
        <begin position="42"/>
        <end position="70"/>
    </location>
</feature>
<keyword evidence="5" id="KW-0408">Iron</keyword>
<feature type="domain" description="4Fe-4S ferredoxin-type" evidence="7">
    <location>
        <begin position="88"/>
        <end position="119"/>
    </location>
</feature>
<dbReference type="PANTHER" id="PTHR43177">
    <property type="entry name" value="PROTEIN NRFC"/>
    <property type="match status" value="1"/>
</dbReference>
<evidence type="ECO:0000256" key="5">
    <source>
        <dbReference type="ARBA" id="ARBA00023004"/>
    </source>
</evidence>
<dbReference type="InterPro" id="IPR017900">
    <property type="entry name" value="4Fe4S_Fe_S_CS"/>
</dbReference>
<dbReference type="InterPro" id="IPR050954">
    <property type="entry name" value="ET_IronSulfur_Cluster-Binding"/>
</dbReference>
<comment type="caution">
    <text evidence="8">The sequence shown here is derived from an EMBL/GenBank/DDBJ whole genome shotgun (WGS) entry which is preliminary data.</text>
</comment>
<evidence type="ECO:0000256" key="3">
    <source>
        <dbReference type="ARBA" id="ARBA00022729"/>
    </source>
</evidence>